<dbReference type="InterPro" id="IPR011051">
    <property type="entry name" value="RmlC_Cupin_sf"/>
</dbReference>
<evidence type="ECO:0000313" key="6">
    <source>
        <dbReference type="Proteomes" id="UP000282076"/>
    </source>
</evidence>
<keyword evidence="2" id="KW-0238">DNA-binding</keyword>
<dbReference type="Gene3D" id="2.60.120.10">
    <property type="entry name" value="Jelly Rolls"/>
    <property type="match status" value="1"/>
</dbReference>
<dbReference type="GO" id="GO:0003700">
    <property type="term" value="F:DNA-binding transcription factor activity"/>
    <property type="evidence" value="ECO:0007669"/>
    <property type="project" value="InterPro"/>
</dbReference>
<comment type="caution">
    <text evidence="5">The sequence shown here is derived from an EMBL/GenBank/DDBJ whole genome shotgun (WGS) entry which is preliminary data.</text>
</comment>
<evidence type="ECO:0000256" key="1">
    <source>
        <dbReference type="ARBA" id="ARBA00023015"/>
    </source>
</evidence>
<accession>A0A494XR21</accession>
<dbReference type="InterPro" id="IPR018060">
    <property type="entry name" value="HTH_AraC"/>
</dbReference>
<dbReference type="PANTHER" id="PTHR46796">
    <property type="entry name" value="HTH-TYPE TRANSCRIPTIONAL ACTIVATOR RHAS-RELATED"/>
    <property type="match status" value="1"/>
</dbReference>
<dbReference type="InterPro" id="IPR018062">
    <property type="entry name" value="HTH_AraC-typ_CS"/>
</dbReference>
<dbReference type="RefSeq" id="WP_120977802.1">
    <property type="nucleotide sequence ID" value="NZ_RBZM01000006.1"/>
</dbReference>
<evidence type="ECO:0000256" key="2">
    <source>
        <dbReference type="ARBA" id="ARBA00023125"/>
    </source>
</evidence>
<name>A0A494XR21_9BACL</name>
<dbReference type="InterPro" id="IPR009057">
    <property type="entry name" value="Homeodomain-like_sf"/>
</dbReference>
<proteinExistence type="predicted"/>
<keyword evidence="6" id="KW-1185">Reference proteome</keyword>
<reference evidence="5 6" key="1">
    <citation type="submission" date="2018-10" db="EMBL/GenBank/DDBJ databases">
        <title>Cohnella sp. M2MS4P-1, whole genome shotgun sequence.</title>
        <authorList>
            <person name="Tuo L."/>
        </authorList>
    </citation>
    <scope>NUCLEOTIDE SEQUENCE [LARGE SCALE GENOMIC DNA]</scope>
    <source>
        <strain evidence="5 6">M2MS4P-1</strain>
    </source>
</reference>
<evidence type="ECO:0000259" key="4">
    <source>
        <dbReference type="PROSITE" id="PS01124"/>
    </source>
</evidence>
<dbReference type="Gene3D" id="1.10.10.60">
    <property type="entry name" value="Homeodomain-like"/>
    <property type="match status" value="1"/>
</dbReference>
<evidence type="ECO:0000313" key="5">
    <source>
        <dbReference type="EMBL" id="RKP53058.1"/>
    </source>
</evidence>
<dbReference type="SMART" id="SM00342">
    <property type="entry name" value="HTH_ARAC"/>
    <property type="match status" value="1"/>
</dbReference>
<dbReference type="PROSITE" id="PS01124">
    <property type="entry name" value="HTH_ARAC_FAMILY_2"/>
    <property type="match status" value="1"/>
</dbReference>
<dbReference type="EMBL" id="RBZM01000006">
    <property type="protein sequence ID" value="RKP53058.1"/>
    <property type="molecule type" value="Genomic_DNA"/>
</dbReference>
<dbReference type="AlphaFoldDB" id="A0A494XR21"/>
<feature type="domain" description="HTH araC/xylS-type" evidence="4">
    <location>
        <begin position="188"/>
        <end position="286"/>
    </location>
</feature>
<keyword evidence="3" id="KW-0804">Transcription</keyword>
<gene>
    <name evidence="5" type="ORF">D7Z26_15090</name>
</gene>
<dbReference type="Pfam" id="PF02311">
    <property type="entry name" value="AraC_binding"/>
    <property type="match status" value="1"/>
</dbReference>
<dbReference type="SUPFAM" id="SSF46689">
    <property type="entry name" value="Homeodomain-like"/>
    <property type="match status" value="2"/>
</dbReference>
<dbReference type="GO" id="GO:0043565">
    <property type="term" value="F:sequence-specific DNA binding"/>
    <property type="evidence" value="ECO:0007669"/>
    <property type="project" value="InterPro"/>
</dbReference>
<dbReference type="SUPFAM" id="SSF51182">
    <property type="entry name" value="RmlC-like cupins"/>
    <property type="match status" value="1"/>
</dbReference>
<dbReference type="PRINTS" id="PR00032">
    <property type="entry name" value="HTHARAC"/>
</dbReference>
<dbReference type="InterPro" id="IPR020449">
    <property type="entry name" value="Tscrpt_reg_AraC-type_HTH"/>
</dbReference>
<dbReference type="Proteomes" id="UP000282076">
    <property type="component" value="Unassembled WGS sequence"/>
</dbReference>
<keyword evidence="1" id="KW-0805">Transcription regulation</keyword>
<dbReference type="InterPro" id="IPR050204">
    <property type="entry name" value="AraC_XylS_family_regulators"/>
</dbReference>
<dbReference type="InterPro" id="IPR003313">
    <property type="entry name" value="AraC-bd"/>
</dbReference>
<sequence>MKRSVETFRSDQFFHERFPLYVNRATENFDLPMHNHDFIEFSYVAEGSGFHHIGGEVREAVKGQLFFIPIGTPHVFRPASTNAVKHTLIVFNCVFSPVLLGKLAGFSSDPDIQSDIRRILDGKETHYALRDPDDAIGKLFLLLHREYALPRQGTTDYLISLLLQLFVAVHRLKSQTPSPATRKFDRFEHLLAYMESRLSEPLTLSHLAEISLWSERHLQRLFLRHASQPFHRYLQSLRVERSRELLRSTSLAIGSIAEAVGYKDIASFISVFKRNAGQTPSAYRKAAGAALEAMDVDTSP</sequence>
<evidence type="ECO:0000256" key="3">
    <source>
        <dbReference type="ARBA" id="ARBA00023163"/>
    </source>
</evidence>
<dbReference type="InterPro" id="IPR014710">
    <property type="entry name" value="RmlC-like_jellyroll"/>
</dbReference>
<organism evidence="5 6">
    <name type="scientific">Cohnella endophytica</name>
    <dbReference type="NCBI Taxonomy" id="2419778"/>
    <lineage>
        <taxon>Bacteria</taxon>
        <taxon>Bacillati</taxon>
        <taxon>Bacillota</taxon>
        <taxon>Bacilli</taxon>
        <taxon>Bacillales</taxon>
        <taxon>Paenibacillaceae</taxon>
        <taxon>Cohnella</taxon>
    </lineage>
</organism>
<dbReference type="Pfam" id="PF12833">
    <property type="entry name" value="HTH_18"/>
    <property type="match status" value="1"/>
</dbReference>
<dbReference type="PROSITE" id="PS00041">
    <property type="entry name" value="HTH_ARAC_FAMILY_1"/>
    <property type="match status" value="1"/>
</dbReference>
<protein>
    <submittedName>
        <fullName evidence="5">AraC family transcriptional regulator</fullName>
    </submittedName>
</protein>
<dbReference type="OrthoDB" id="2582835at2"/>